<organism evidence="2 3">
    <name type="scientific">Crateriforma conspicua</name>
    <dbReference type="NCBI Taxonomy" id="2527996"/>
    <lineage>
        <taxon>Bacteria</taxon>
        <taxon>Pseudomonadati</taxon>
        <taxon>Planctomycetota</taxon>
        <taxon>Planctomycetia</taxon>
        <taxon>Planctomycetales</taxon>
        <taxon>Planctomycetaceae</taxon>
        <taxon>Crateriforma</taxon>
    </lineage>
</organism>
<evidence type="ECO:0000256" key="1">
    <source>
        <dbReference type="SAM" id="SignalP"/>
    </source>
</evidence>
<dbReference type="Gene3D" id="2.60.120.10">
    <property type="entry name" value="Jelly Rolls"/>
    <property type="match status" value="2"/>
</dbReference>
<dbReference type="CDD" id="cd06989">
    <property type="entry name" value="cupin_DRT102"/>
    <property type="match status" value="1"/>
</dbReference>
<dbReference type="InterPro" id="IPR028013">
    <property type="entry name" value="DUF4437"/>
</dbReference>
<feature type="chain" id="PRO_5022736073" description="DUF4437 domain-containing protein" evidence="1">
    <location>
        <begin position="29"/>
        <end position="288"/>
    </location>
</feature>
<reference evidence="2 3" key="1">
    <citation type="submission" date="2019-02" db="EMBL/GenBank/DDBJ databases">
        <title>Deep-cultivation of Planctomycetes and their phenomic and genomic characterization uncovers novel biology.</title>
        <authorList>
            <person name="Wiegand S."/>
            <person name="Jogler M."/>
            <person name="Boedeker C."/>
            <person name="Pinto D."/>
            <person name="Vollmers J."/>
            <person name="Rivas-Marin E."/>
            <person name="Kohn T."/>
            <person name="Peeters S.H."/>
            <person name="Heuer A."/>
            <person name="Rast P."/>
            <person name="Oberbeckmann S."/>
            <person name="Bunk B."/>
            <person name="Jeske O."/>
            <person name="Meyerdierks A."/>
            <person name="Storesund J.E."/>
            <person name="Kallscheuer N."/>
            <person name="Luecker S."/>
            <person name="Lage O.M."/>
            <person name="Pohl T."/>
            <person name="Merkel B.J."/>
            <person name="Hornburger P."/>
            <person name="Mueller R.-W."/>
            <person name="Bruemmer F."/>
            <person name="Labrenz M."/>
            <person name="Spormann A.M."/>
            <person name="Op Den Camp H."/>
            <person name="Overmann J."/>
            <person name="Amann R."/>
            <person name="Jetten M.S.M."/>
            <person name="Mascher T."/>
            <person name="Medema M.H."/>
            <person name="Devos D.P."/>
            <person name="Kaster A.-K."/>
            <person name="Ovreas L."/>
            <person name="Rohde M."/>
            <person name="Galperin M.Y."/>
            <person name="Jogler C."/>
        </authorList>
    </citation>
    <scope>NUCLEOTIDE SEQUENCE [LARGE SCALE GENOMIC DNA]</scope>
    <source>
        <strain evidence="2 3">Pan14r</strain>
    </source>
</reference>
<dbReference type="InterPro" id="IPR014710">
    <property type="entry name" value="RmlC-like_jellyroll"/>
</dbReference>
<dbReference type="RefSeq" id="WP_197203850.1">
    <property type="nucleotide sequence ID" value="NZ_SJPL01000001.1"/>
</dbReference>
<dbReference type="Proteomes" id="UP000317238">
    <property type="component" value="Unassembled WGS sequence"/>
</dbReference>
<gene>
    <name evidence="2" type="ORF">Pan14r_40780</name>
</gene>
<comment type="caution">
    <text evidence="2">The sequence shown here is derived from an EMBL/GenBank/DDBJ whole genome shotgun (WGS) entry which is preliminary data.</text>
</comment>
<evidence type="ECO:0008006" key="4">
    <source>
        <dbReference type="Google" id="ProtNLM"/>
    </source>
</evidence>
<keyword evidence="3" id="KW-1185">Reference proteome</keyword>
<protein>
    <recommendedName>
        <fullName evidence="4">DUF4437 domain-containing protein</fullName>
    </recommendedName>
</protein>
<dbReference type="EMBL" id="SJPL01000001">
    <property type="protein sequence ID" value="TWT71762.1"/>
    <property type="molecule type" value="Genomic_DNA"/>
</dbReference>
<dbReference type="SUPFAM" id="SSF51182">
    <property type="entry name" value="RmlC-like cupins"/>
    <property type="match status" value="2"/>
</dbReference>
<accession>A0A5C5YEU5</accession>
<dbReference type="Pfam" id="PF14499">
    <property type="entry name" value="DUF4437"/>
    <property type="match status" value="1"/>
</dbReference>
<keyword evidence="1" id="KW-0732">Signal</keyword>
<evidence type="ECO:0000313" key="3">
    <source>
        <dbReference type="Proteomes" id="UP000317238"/>
    </source>
</evidence>
<sequence precursor="true">MKLTPGPHFARVWFAFGLACLAAGNAAADDSGSATEVVMASDVVWQPLNPARGDKGPKAGTLWGDQTKDGASGFLVKFVDGFSSPPHIHNITYRGVVIAGALHNDDPDAAPMWMPAGSYWMQPAGEVHITAARGASVAFLEIQSGPYLVKPPKESFDNGQRPLNLDATNRVWLDATSSDWINRSGETKKPGDGPELSLLWGDTTEGNVNASLLQLPGGFHGVLSDDSTFRAVVIQGDLTLSLSDQRGEQSLTPGSYFGSHGTASHKVQTDDGCLIYVRNEGGFEVASR</sequence>
<proteinExistence type="predicted"/>
<name>A0A5C5YEU5_9PLAN</name>
<feature type="signal peptide" evidence="1">
    <location>
        <begin position="1"/>
        <end position="28"/>
    </location>
</feature>
<dbReference type="InterPro" id="IPR011051">
    <property type="entry name" value="RmlC_Cupin_sf"/>
</dbReference>
<evidence type="ECO:0000313" key="2">
    <source>
        <dbReference type="EMBL" id="TWT71762.1"/>
    </source>
</evidence>
<dbReference type="AlphaFoldDB" id="A0A5C5YEU5"/>